<dbReference type="SUPFAM" id="SSF51230">
    <property type="entry name" value="Single hybrid motif"/>
    <property type="match status" value="1"/>
</dbReference>
<dbReference type="NCBIfam" id="TIGR00527">
    <property type="entry name" value="gcvH"/>
    <property type="match status" value="1"/>
</dbReference>
<dbReference type="InterPro" id="IPR002930">
    <property type="entry name" value="GCV_H"/>
</dbReference>
<evidence type="ECO:0000256" key="1">
    <source>
        <dbReference type="ARBA" id="ARBA00009249"/>
    </source>
</evidence>
<dbReference type="GO" id="GO:0005960">
    <property type="term" value="C:glycine cleavage complex"/>
    <property type="evidence" value="ECO:0007669"/>
    <property type="project" value="InterPro"/>
</dbReference>
<dbReference type="PROSITE" id="PS00189">
    <property type="entry name" value="LIPOYL"/>
    <property type="match status" value="1"/>
</dbReference>
<dbReference type="InterPro" id="IPR000089">
    <property type="entry name" value="Biotin_lipoyl"/>
</dbReference>
<evidence type="ECO:0000259" key="3">
    <source>
        <dbReference type="PROSITE" id="PS50968"/>
    </source>
</evidence>
<keyword evidence="2" id="KW-0450">Lipoyl</keyword>
<name>T0ZCD1_9ZZZZ</name>
<reference evidence="4" key="1">
    <citation type="submission" date="2013-08" db="EMBL/GenBank/DDBJ databases">
        <authorList>
            <person name="Mendez C."/>
            <person name="Richter M."/>
            <person name="Ferrer M."/>
            <person name="Sanchez J."/>
        </authorList>
    </citation>
    <scope>NUCLEOTIDE SEQUENCE</scope>
</reference>
<evidence type="ECO:0000313" key="4">
    <source>
        <dbReference type="EMBL" id="EQD41757.1"/>
    </source>
</evidence>
<dbReference type="NCBIfam" id="NF002270">
    <property type="entry name" value="PRK01202.1"/>
    <property type="match status" value="1"/>
</dbReference>
<dbReference type="PANTHER" id="PTHR11715">
    <property type="entry name" value="GLYCINE CLEAVAGE SYSTEM H PROTEIN"/>
    <property type="match status" value="1"/>
</dbReference>
<feature type="domain" description="Lipoyl-binding" evidence="3">
    <location>
        <begin position="25"/>
        <end position="106"/>
    </location>
</feature>
<dbReference type="CDD" id="cd06848">
    <property type="entry name" value="GCS_H"/>
    <property type="match status" value="1"/>
</dbReference>
<dbReference type="Pfam" id="PF01597">
    <property type="entry name" value="GCV_H"/>
    <property type="match status" value="1"/>
</dbReference>
<dbReference type="InterPro" id="IPR011053">
    <property type="entry name" value="Single_hybrid_motif"/>
</dbReference>
<evidence type="ECO:0000256" key="2">
    <source>
        <dbReference type="ARBA" id="ARBA00022823"/>
    </source>
</evidence>
<protein>
    <submittedName>
        <fullName evidence="4">Glycine cleavage H-protein, subgroup</fullName>
    </submittedName>
</protein>
<dbReference type="InterPro" id="IPR017453">
    <property type="entry name" value="GCV_H_sub"/>
</dbReference>
<proteinExistence type="inferred from homology"/>
<dbReference type="HAMAP" id="MF_00272">
    <property type="entry name" value="GcvH"/>
    <property type="match status" value="1"/>
</dbReference>
<dbReference type="PANTHER" id="PTHR11715:SF3">
    <property type="entry name" value="GLYCINE CLEAVAGE SYSTEM H PROTEIN-RELATED"/>
    <property type="match status" value="1"/>
</dbReference>
<gene>
    <name evidence="4" type="ORF">B1A_16114</name>
</gene>
<accession>T0ZCD1</accession>
<organism evidence="4">
    <name type="scientific">mine drainage metagenome</name>
    <dbReference type="NCBI Taxonomy" id="410659"/>
    <lineage>
        <taxon>unclassified sequences</taxon>
        <taxon>metagenomes</taxon>
        <taxon>ecological metagenomes</taxon>
    </lineage>
</organism>
<dbReference type="InterPro" id="IPR003016">
    <property type="entry name" value="2-oxoA_DH_lipoyl-BS"/>
</dbReference>
<comment type="caution">
    <text evidence="4">The sequence shown here is derived from an EMBL/GenBank/DDBJ whole genome shotgun (WGS) entry which is preliminary data.</text>
</comment>
<dbReference type="GO" id="GO:0005737">
    <property type="term" value="C:cytoplasm"/>
    <property type="evidence" value="ECO:0007669"/>
    <property type="project" value="TreeGrafter"/>
</dbReference>
<dbReference type="InterPro" id="IPR033753">
    <property type="entry name" value="GCV_H/Fam206"/>
</dbReference>
<comment type="similarity">
    <text evidence="1">Belongs to the GcvH family.</text>
</comment>
<reference evidence="4" key="2">
    <citation type="journal article" date="2014" name="ISME J.">
        <title>Microbial stratification in low pH oxic and suboxic macroscopic growths along an acid mine drainage.</title>
        <authorList>
            <person name="Mendez-Garcia C."/>
            <person name="Mesa V."/>
            <person name="Sprenger R.R."/>
            <person name="Richter M."/>
            <person name="Diez M.S."/>
            <person name="Solano J."/>
            <person name="Bargiela R."/>
            <person name="Golyshina O.V."/>
            <person name="Manteca A."/>
            <person name="Ramos J.L."/>
            <person name="Gallego J.R."/>
            <person name="Llorente I."/>
            <person name="Martins Dos Santos V.A."/>
            <person name="Jensen O.N."/>
            <person name="Pelaez A.I."/>
            <person name="Sanchez J."/>
            <person name="Ferrer M."/>
        </authorList>
    </citation>
    <scope>NUCLEOTIDE SEQUENCE</scope>
</reference>
<dbReference type="GO" id="GO:0019464">
    <property type="term" value="P:glycine decarboxylation via glycine cleavage system"/>
    <property type="evidence" value="ECO:0007669"/>
    <property type="project" value="InterPro"/>
</dbReference>
<dbReference type="GO" id="GO:0009249">
    <property type="term" value="P:protein lipoylation"/>
    <property type="evidence" value="ECO:0007669"/>
    <property type="project" value="TreeGrafter"/>
</dbReference>
<dbReference type="AlphaFoldDB" id="T0ZCD1"/>
<dbReference type="Gene3D" id="2.40.50.100">
    <property type="match status" value="1"/>
</dbReference>
<sequence>MTMLPPNDRRYSATHQWVQPSAEGTLAIGITDFAQDQLGDLMFVELASVGRTLKAGESCATLESVKTASEVPSPVGGTVHAINDSLKDHPEVLNTEPYDHWLVKITPHHAEDYTQLLTAEDYQHSV</sequence>
<dbReference type="EMBL" id="AUZX01011848">
    <property type="protein sequence ID" value="EQD41757.1"/>
    <property type="molecule type" value="Genomic_DNA"/>
</dbReference>
<dbReference type="PROSITE" id="PS50968">
    <property type="entry name" value="BIOTINYL_LIPOYL"/>
    <property type="match status" value="1"/>
</dbReference>